<proteinExistence type="predicted"/>
<reference evidence="1" key="1">
    <citation type="journal article" date="2021" name="Proc. Natl. Acad. Sci. U.S.A.">
        <title>A Catalog of Tens of Thousands of Viruses from Human Metagenomes Reveals Hidden Associations with Chronic Diseases.</title>
        <authorList>
            <person name="Tisza M.J."/>
            <person name="Buck C.B."/>
        </authorList>
    </citation>
    <scope>NUCLEOTIDE SEQUENCE</scope>
    <source>
        <strain evidence="1">Ct6aW5</strain>
    </source>
</reference>
<dbReference type="EMBL" id="BK015418">
    <property type="protein sequence ID" value="DAE05822.1"/>
    <property type="molecule type" value="Genomic_DNA"/>
</dbReference>
<name>A0A8S5PFG7_9CAUD</name>
<protein>
    <submittedName>
        <fullName evidence="1">Uncharacterized protein</fullName>
    </submittedName>
</protein>
<organism evidence="1">
    <name type="scientific">Myoviridae sp. ct6aW5</name>
    <dbReference type="NCBI Taxonomy" id="2825036"/>
    <lineage>
        <taxon>Viruses</taxon>
        <taxon>Duplodnaviria</taxon>
        <taxon>Heunggongvirae</taxon>
        <taxon>Uroviricota</taxon>
        <taxon>Caudoviricetes</taxon>
    </lineage>
</organism>
<evidence type="ECO:0000313" key="1">
    <source>
        <dbReference type="EMBL" id="DAE05822.1"/>
    </source>
</evidence>
<sequence>MQKTLIKHSFLRENLHYLVENITFSINYF</sequence>
<accession>A0A8S5PFG7</accession>